<dbReference type="GO" id="GO:0140662">
    <property type="term" value="F:ATP-dependent protein folding chaperone"/>
    <property type="evidence" value="ECO:0007669"/>
    <property type="project" value="InterPro"/>
</dbReference>
<dbReference type="Gene3D" id="1.10.510.10">
    <property type="entry name" value="Transferase(Phosphotransferase) domain 1"/>
    <property type="match status" value="1"/>
</dbReference>
<evidence type="ECO:0000256" key="4">
    <source>
        <dbReference type="ARBA" id="ARBA00022840"/>
    </source>
</evidence>
<protein>
    <submittedName>
        <fullName evidence="10">Molecular chaperone</fullName>
    </submittedName>
</protein>
<evidence type="ECO:0000313" key="11">
    <source>
        <dbReference type="Proteomes" id="UP000050867"/>
    </source>
</evidence>
<accession>A0A0T6LWA5</accession>
<comment type="caution">
    <text evidence="10">The sequence shown here is derived from an EMBL/GenBank/DDBJ whole genome shotgun (WGS) entry which is preliminary data.</text>
</comment>
<evidence type="ECO:0000313" key="10">
    <source>
        <dbReference type="EMBL" id="KRV50304.1"/>
    </source>
</evidence>
<keyword evidence="3 7" id="KW-0547">Nucleotide-binding</keyword>
<feature type="region of interest" description="Disordered" evidence="8">
    <location>
        <begin position="291"/>
        <end position="311"/>
    </location>
</feature>
<dbReference type="Gene3D" id="3.30.200.20">
    <property type="entry name" value="Phosphorylase Kinase, domain 1"/>
    <property type="match status" value="1"/>
</dbReference>
<evidence type="ECO:0000256" key="3">
    <source>
        <dbReference type="ARBA" id="ARBA00022741"/>
    </source>
</evidence>
<dbReference type="Gene3D" id="2.60.34.10">
    <property type="entry name" value="Substrate Binding Domain Of DNAk, Chain A, domain 1"/>
    <property type="match status" value="1"/>
</dbReference>
<proteinExistence type="inferred from homology"/>
<dbReference type="SUPFAM" id="SSF100920">
    <property type="entry name" value="Heat shock protein 70kD (HSP70), peptide-binding domain"/>
    <property type="match status" value="1"/>
</dbReference>
<dbReference type="InterPro" id="IPR013126">
    <property type="entry name" value="Hsp_70_fam"/>
</dbReference>
<reference evidence="10 11" key="1">
    <citation type="submission" date="2015-10" db="EMBL/GenBank/DDBJ databases">
        <title>Draft genome sequence of pyrrolomycin-producing Streptomyces vitaminophilus.</title>
        <authorList>
            <person name="Graham D.E."/>
            <person name="Mahan K.M."/>
            <person name="Klingeman D.M."/>
            <person name="Hettich R.L."/>
            <person name="Parry R.J."/>
        </authorList>
    </citation>
    <scope>NUCLEOTIDE SEQUENCE [LARGE SCALE GENOMIC DNA]</scope>
    <source>
        <strain evidence="10 11">ATCC 31673</strain>
    </source>
</reference>
<keyword evidence="4 7" id="KW-0067">ATP-binding</keyword>
<evidence type="ECO:0000256" key="8">
    <source>
        <dbReference type="SAM" id="MobiDB-lite"/>
    </source>
</evidence>
<feature type="binding site" evidence="7">
    <location>
        <position position="43"/>
    </location>
    <ligand>
        <name>ATP</name>
        <dbReference type="ChEBI" id="CHEBI:30616"/>
    </ligand>
</feature>
<dbReference type="OrthoDB" id="3913752at2"/>
<dbReference type="Gene3D" id="3.90.640.10">
    <property type="entry name" value="Actin, Chain A, domain 4"/>
    <property type="match status" value="1"/>
</dbReference>
<dbReference type="Pfam" id="PF00012">
    <property type="entry name" value="HSP70"/>
    <property type="match status" value="1"/>
</dbReference>
<organism evidence="10 11">
    <name type="scientific">Wenjunlia vitaminophila</name>
    <name type="common">Streptomyces vitaminophilus</name>
    <dbReference type="NCBI Taxonomy" id="76728"/>
    <lineage>
        <taxon>Bacteria</taxon>
        <taxon>Bacillati</taxon>
        <taxon>Actinomycetota</taxon>
        <taxon>Actinomycetes</taxon>
        <taxon>Kitasatosporales</taxon>
        <taxon>Streptomycetaceae</taxon>
        <taxon>Wenjunlia</taxon>
    </lineage>
</organism>
<dbReference type="FunFam" id="3.30.420.40:FF:000071">
    <property type="entry name" value="Molecular chaperone DnaK"/>
    <property type="match status" value="1"/>
</dbReference>
<evidence type="ECO:0000256" key="1">
    <source>
        <dbReference type="ARBA" id="ARBA00007381"/>
    </source>
</evidence>
<sequence>MEPLRAGDPEKVGGFGLRGRLGAGGMGEVFLGWSPGGKAVAVKVVHPHLARQGEFRRRFAREVAAARAVSGAFTAPVMAAGPDDDRPWIATVYVPGPTLAEAVGVAGPLPEGAVWRMAAGLVEALQAIHAVGVLHRDLKPSNVLVAADGPRVIDFGIARTLEDTALTATGLVVGTAGFMAPEQAEGGEVGPAGDVFALGAVIAFAATGAGPFGEGPPLAVLHRVVNGRPRLDGLTGPLRELVDACLAKDSRERPTLTALLERIGAHWEPTDDFPGVSPWPDAVTTLIQRHATPQTAPYTEAAGATAPPDGERDTARPAIVGIDFGTANSTVAALEAGEVRLIPNALGAHSTPSLVALTAEGDVLVGTAAERQALTNPGYTARAAKLKLGTSWRVTRGDIRLTAEDVAGLLLARLRQDAEAHLGRPLTGAVLAVPSSFPREQRAALVAAGERAGLNVLRLINEPSAVAMAYSPHRVDQTCLIFDLGAGTLDVALIALGDGVVEVRAAAGDSRLGGDDWDLRIVEHLTDRVRLRHGVDLTGDVAAAQRLRQAAEAAKIELSVARTTTVRLPHLATGPDGPVHLEEELTREEFETLTRELLERCRTPVEHVLADAEHTLADIDRVVLTGGAARMPAVGDLIRRLTDGREPYRGLIPGAVASGAGVQAGVLAGEVKDVLLMDVTPHSIGIETNEGTTRKLIERNTTIPTTRSEIFTTHTDHQPTAVVHVVEGEREDAASNRTLAVLEIALPPAPRGVPLIEVTASCDANDILRIRVKDLGTGNGTTATVDLATMERAAALRRSSGWASLRRLALATHPGAF</sequence>
<dbReference type="PANTHER" id="PTHR19375">
    <property type="entry name" value="HEAT SHOCK PROTEIN 70KDA"/>
    <property type="match status" value="1"/>
</dbReference>
<evidence type="ECO:0000256" key="6">
    <source>
        <dbReference type="ARBA" id="ARBA00023186"/>
    </source>
</evidence>
<evidence type="ECO:0000256" key="2">
    <source>
        <dbReference type="ARBA" id="ARBA00022553"/>
    </source>
</evidence>
<evidence type="ECO:0000256" key="5">
    <source>
        <dbReference type="ARBA" id="ARBA00023016"/>
    </source>
</evidence>
<dbReference type="SUPFAM" id="SSF56112">
    <property type="entry name" value="Protein kinase-like (PK-like)"/>
    <property type="match status" value="1"/>
</dbReference>
<dbReference type="PROSITE" id="PS00107">
    <property type="entry name" value="PROTEIN_KINASE_ATP"/>
    <property type="match status" value="1"/>
</dbReference>
<dbReference type="GO" id="GO:0004672">
    <property type="term" value="F:protein kinase activity"/>
    <property type="evidence" value="ECO:0007669"/>
    <property type="project" value="InterPro"/>
</dbReference>
<dbReference type="InterPro" id="IPR000719">
    <property type="entry name" value="Prot_kinase_dom"/>
</dbReference>
<dbReference type="EMBL" id="LLZU01000005">
    <property type="protein sequence ID" value="KRV50304.1"/>
    <property type="molecule type" value="Genomic_DNA"/>
</dbReference>
<dbReference type="SUPFAM" id="SSF53067">
    <property type="entry name" value="Actin-like ATPase domain"/>
    <property type="match status" value="2"/>
</dbReference>
<evidence type="ECO:0000256" key="7">
    <source>
        <dbReference type="PROSITE-ProRule" id="PRU10141"/>
    </source>
</evidence>
<comment type="similarity">
    <text evidence="1">Belongs to the heat shock protein 70 family.</text>
</comment>
<dbReference type="InterPro" id="IPR011009">
    <property type="entry name" value="Kinase-like_dom_sf"/>
</dbReference>
<dbReference type="GO" id="GO:0005524">
    <property type="term" value="F:ATP binding"/>
    <property type="evidence" value="ECO:0007669"/>
    <property type="project" value="UniProtKB-UniRule"/>
</dbReference>
<dbReference type="STRING" id="76728.AQ490_14430"/>
<evidence type="ECO:0000259" key="9">
    <source>
        <dbReference type="PROSITE" id="PS50011"/>
    </source>
</evidence>
<dbReference type="Pfam" id="PF00069">
    <property type="entry name" value="Pkinase"/>
    <property type="match status" value="1"/>
</dbReference>
<dbReference type="SMART" id="SM00220">
    <property type="entry name" value="S_TKc"/>
    <property type="match status" value="1"/>
</dbReference>
<dbReference type="InterPro" id="IPR008271">
    <property type="entry name" value="Ser/Thr_kinase_AS"/>
</dbReference>
<keyword evidence="2" id="KW-0597">Phosphoprotein</keyword>
<dbReference type="PROSITE" id="PS00108">
    <property type="entry name" value="PROTEIN_KINASE_ST"/>
    <property type="match status" value="1"/>
</dbReference>
<name>A0A0T6LWA5_WENVI</name>
<dbReference type="PRINTS" id="PR00301">
    <property type="entry name" value="HEATSHOCK70"/>
</dbReference>
<gene>
    <name evidence="10" type="ORF">AQ490_14430</name>
</gene>
<feature type="domain" description="Protein kinase" evidence="9">
    <location>
        <begin position="15"/>
        <end position="268"/>
    </location>
</feature>
<dbReference type="InterPro" id="IPR043129">
    <property type="entry name" value="ATPase_NBD"/>
</dbReference>
<dbReference type="AlphaFoldDB" id="A0A0T6LWA5"/>
<dbReference type="FunFam" id="3.90.640.10:FF:000003">
    <property type="entry name" value="Molecular chaperone DnaK"/>
    <property type="match status" value="1"/>
</dbReference>
<dbReference type="InterPro" id="IPR017441">
    <property type="entry name" value="Protein_kinase_ATP_BS"/>
</dbReference>
<dbReference type="PROSITE" id="PS50011">
    <property type="entry name" value="PROTEIN_KINASE_DOM"/>
    <property type="match status" value="1"/>
</dbReference>
<dbReference type="InterPro" id="IPR029047">
    <property type="entry name" value="HSP70_peptide-bd_sf"/>
</dbReference>
<keyword evidence="11" id="KW-1185">Reference proteome</keyword>
<dbReference type="Gene3D" id="3.30.420.40">
    <property type="match status" value="2"/>
</dbReference>
<dbReference type="Proteomes" id="UP000050867">
    <property type="component" value="Unassembled WGS sequence"/>
</dbReference>
<dbReference type="eggNOG" id="COG0443">
    <property type="taxonomic scope" value="Bacteria"/>
</dbReference>
<keyword evidence="5" id="KW-0346">Stress response</keyword>
<keyword evidence="6" id="KW-0143">Chaperone</keyword>
<dbReference type="RefSeq" id="WP_018382241.1">
    <property type="nucleotide sequence ID" value="NZ_LLZU01000005.1"/>
</dbReference>
<dbReference type="CDD" id="cd14014">
    <property type="entry name" value="STKc_PknB_like"/>
    <property type="match status" value="1"/>
</dbReference>